<accession>A0A6P2L652</accession>
<evidence type="ECO:0000256" key="1">
    <source>
        <dbReference type="SAM" id="MobiDB-lite"/>
    </source>
</evidence>
<gene>
    <name evidence="2" type="ORF">BLA24064_03032</name>
</gene>
<dbReference type="AlphaFoldDB" id="A0A6P2L652"/>
<name>A0A6P2L652_9BURK</name>
<protein>
    <submittedName>
        <fullName evidence="2">Uncharacterized protein</fullName>
    </submittedName>
</protein>
<dbReference type="EMBL" id="CABVPL010000019">
    <property type="protein sequence ID" value="VWB65265.1"/>
    <property type="molecule type" value="Genomic_DNA"/>
</dbReference>
<reference evidence="2 3" key="1">
    <citation type="submission" date="2019-09" db="EMBL/GenBank/DDBJ databases">
        <authorList>
            <person name="Depoorter E."/>
        </authorList>
    </citation>
    <scope>NUCLEOTIDE SEQUENCE [LARGE SCALE GENOMIC DNA]</scope>
    <source>
        <strain evidence="2">LMG 24064</strain>
    </source>
</reference>
<feature type="region of interest" description="Disordered" evidence="1">
    <location>
        <begin position="1"/>
        <end position="35"/>
    </location>
</feature>
<organism evidence="2 3">
    <name type="scientific">Burkholderia latens</name>
    <dbReference type="NCBI Taxonomy" id="488446"/>
    <lineage>
        <taxon>Bacteria</taxon>
        <taxon>Pseudomonadati</taxon>
        <taxon>Pseudomonadota</taxon>
        <taxon>Betaproteobacteria</taxon>
        <taxon>Burkholderiales</taxon>
        <taxon>Burkholderiaceae</taxon>
        <taxon>Burkholderia</taxon>
        <taxon>Burkholderia cepacia complex</taxon>
    </lineage>
</organism>
<dbReference type="Proteomes" id="UP000494222">
    <property type="component" value="Unassembled WGS sequence"/>
</dbReference>
<evidence type="ECO:0000313" key="2">
    <source>
        <dbReference type="EMBL" id="VWB65265.1"/>
    </source>
</evidence>
<proteinExistence type="predicted"/>
<sequence length="73" mass="7431">MAGAARAVNPPTEPHAARPRSRGHDASSHPNPACGTPCAAQLPRYSDFISSALAGRTPIAREPDADAPCACAP</sequence>
<evidence type="ECO:0000313" key="3">
    <source>
        <dbReference type="Proteomes" id="UP000494222"/>
    </source>
</evidence>